<gene>
    <name evidence="16 18" type="ORF">P152DRAFT_473666</name>
</gene>
<reference evidence="18" key="3">
    <citation type="submission" date="2025-04" db="UniProtKB">
        <authorList>
            <consortium name="RefSeq"/>
        </authorList>
    </citation>
    <scope>IDENTIFICATION</scope>
    <source>
        <strain evidence="18">CBS 781.70</strain>
    </source>
</reference>
<keyword evidence="14" id="KW-0175">Coiled coil</keyword>
<keyword evidence="6" id="KW-0158">Chromosome</keyword>
<protein>
    <recommendedName>
        <fullName evidence="5">EKC/KEOPS complex subunit GON7</fullName>
    </recommendedName>
</protein>
<evidence type="ECO:0000256" key="15">
    <source>
        <dbReference type="SAM" id="MobiDB-lite"/>
    </source>
</evidence>
<evidence type="ECO:0000256" key="3">
    <source>
        <dbReference type="ARBA" id="ARBA00008529"/>
    </source>
</evidence>
<evidence type="ECO:0000256" key="9">
    <source>
        <dbReference type="ARBA" id="ARBA00023015"/>
    </source>
</evidence>
<evidence type="ECO:0000256" key="5">
    <source>
        <dbReference type="ARBA" id="ARBA00019746"/>
    </source>
</evidence>
<keyword evidence="9" id="KW-0805">Transcription regulation</keyword>
<keyword evidence="11" id="KW-0804">Transcription</keyword>
<evidence type="ECO:0000256" key="2">
    <source>
        <dbReference type="ARBA" id="ARBA00004574"/>
    </source>
</evidence>
<dbReference type="Proteomes" id="UP000504638">
    <property type="component" value="Unplaced"/>
</dbReference>
<evidence type="ECO:0000256" key="8">
    <source>
        <dbReference type="ARBA" id="ARBA00022895"/>
    </source>
</evidence>
<feature type="region of interest" description="Disordered" evidence="15">
    <location>
        <begin position="1"/>
        <end position="29"/>
    </location>
</feature>
<dbReference type="Pfam" id="PF08738">
    <property type="entry name" value="Gon7"/>
    <property type="match status" value="1"/>
</dbReference>
<evidence type="ECO:0000256" key="10">
    <source>
        <dbReference type="ARBA" id="ARBA00023159"/>
    </source>
</evidence>
<name>A0A6G1G3J3_9PEZI</name>
<keyword evidence="17" id="KW-1185">Reference proteome</keyword>
<comment type="similarity">
    <text evidence="3">Belongs to the GON7 family.</text>
</comment>
<reference evidence="18" key="2">
    <citation type="submission" date="2020-04" db="EMBL/GenBank/DDBJ databases">
        <authorList>
            <consortium name="NCBI Genome Project"/>
        </authorList>
    </citation>
    <scope>NUCLEOTIDE SEQUENCE</scope>
    <source>
        <strain evidence="18">CBS 781.70</strain>
    </source>
</reference>
<evidence type="ECO:0000256" key="12">
    <source>
        <dbReference type="ARBA" id="ARBA00023242"/>
    </source>
</evidence>
<proteinExistence type="inferred from homology"/>
<evidence type="ECO:0000256" key="14">
    <source>
        <dbReference type="SAM" id="Coils"/>
    </source>
</evidence>
<evidence type="ECO:0000313" key="16">
    <source>
        <dbReference type="EMBL" id="KAF1812501.1"/>
    </source>
</evidence>
<reference evidence="16 18" key="1">
    <citation type="submission" date="2020-01" db="EMBL/GenBank/DDBJ databases">
        <authorList>
            <consortium name="DOE Joint Genome Institute"/>
            <person name="Haridas S."/>
            <person name="Albert R."/>
            <person name="Binder M."/>
            <person name="Bloem J."/>
            <person name="Labutti K."/>
            <person name="Salamov A."/>
            <person name="Andreopoulos B."/>
            <person name="Baker S.E."/>
            <person name="Barry K."/>
            <person name="Bills G."/>
            <person name="Bluhm B.H."/>
            <person name="Cannon C."/>
            <person name="Castanera R."/>
            <person name="Culley D.E."/>
            <person name="Daum C."/>
            <person name="Ezra D."/>
            <person name="Gonzalez J.B."/>
            <person name="Henrissat B."/>
            <person name="Kuo A."/>
            <person name="Liang C."/>
            <person name="Lipzen A."/>
            <person name="Lutzoni F."/>
            <person name="Magnuson J."/>
            <person name="Mondo S."/>
            <person name="Nolan M."/>
            <person name="Ohm R."/>
            <person name="Pangilinan J."/>
            <person name="Park H.-J."/>
            <person name="Ramirez L."/>
            <person name="Alfaro M."/>
            <person name="Sun H."/>
            <person name="Tritt A."/>
            <person name="Yoshinaga Y."/>
            <person name="Zwiers L.-H."/>
            <person name="Turgeon B.G."/>
            <person name="Goodwin S.B."/>
            <person name="Spatafora J.W."/>
            <person name="Crous P.W."/>
            <person name="Grigoriev I.V."/>
        </authorList>
    </citation>
    <scope>NUCLEOTIDE SEQUENCE</scope>
    <source>
        <strain evidence="16 18">CBS 781.70</strain>
    </source>
</reference>
<feature type="coiled-coil region" evidence="14">
    <location>
        <begin position="31"/>
        <end position="58"/>
    </location>
</feature>
<comment type="subcellular location">
    <subcellularLocation>
        <location evidence="2">Chromosome</location>
        <location evidence="2">Telomere</location>
    </subcellularLocation>
    <subcellularLocation>
        <location evidence="1">Nucleus</location>
    </subcellularLocation>
</comment>
<evidence type="ECO:0000313" key="17">
    <source>
        <dbReference type="Proteomes" id="UP000504638"/>
    </source>
</evidence>
<keyword evidence="8" id="KW-0779">Telomere</keyword>
<comment type="subunit">
    <text evidence="4">Component of the EKC/KEOPS complex composed of at least BUD32, CGI121, GON7, KAE1 and PCC1; the whole complex dimerizes.</text>
</comment>
<dbReference type="RefSeq" id="XP_033534132.1">
    <property type="nucleotide sequence ID" value="XM_033681262.1"/>
</dbReference>
<organism evidence="16">
    <name type="scientific">Eremomyces bilateralis CBS 781.70</name>
    <dbReference type="NCBI Taxonomy" id="1392243"/>
    <lineage>
        <taxon>Eukaryota</taxon>
        <taxon>Fungi</taxon>
        <taxon>Dikarya</taxon>
        <taxon>Ascomycota</taxon>
        <taxon>Pezizomycotina</taxon>
        <taxon>Dothideomycetes</taxon>
        <taxon>Dothideomycetes incertae sedis</taxon>
        <taxon>Eremomycetales</taxon>
        <taxon>Eremomycetaceae</taxon>
        <taxon>Eremomyces</taxon>
    </lineage>
</organism>
<evidence type="ECO:0000256" key="13">
    <source>
        <dbReference type="ARBA" id="ARBA00025393"/>
    </source>
</evidence>
<evidence type="ECO:0000256" key="11">
    <source>
        <dbReference type="ARBA" id="ARBA00023163"/>
    </source>
</evidence>
<dbReference type="GO" id="GO:0005634">
    <property type="term" value="C:nucleus"/>
    <property type="evidence" value="ECO:0007669"/>
    <property type="project" value="UniProtKB-SubCell"/>
</dbReference>
<dbReference type="AlphaFoldDB" id="A0A6G1G3J3"/>
<evidence type="ECO:0000313" key="18">
    <source>
        <dbReference type="RefSeq" id="XP_033534132.1"/>
    </source>
</evidence>
<dbReference type="GO" id="GO:0000781">
    <property type="term" value="C:chromosome, telomeric region"/>
    <property type="evidence" value="ECO:0007669"/>
    <property type="project" value="UniProtKB-SubCell"/>
</dbReference>
<evidence type="ECO:0000256" key="7">
    <source>
        <dbReference type="ARBA" id="ARBA00022694"/>
    </source>
</evidence>
<dbReference type="OrthoDB" id="2288868at2759"/>
<sequence length="87" mass="9542">MDEHKTTYSGPSEAKDFSAPLLTMPDGQEGSAELSDYLQAARREIGNLQDQINTFLTQKMADEAAKGVTVDAKEEDLYGEENVEDEG</sequence>
<dbReference type="EMBL" id="ML975157">
    <property type="protein sequence ID" value="KAF1812501.1"/>
    <property type="molecule type" value="Genomic_DNA"/>
</dbReference>
<comment type="function">
    <text evidence="13">Component of the EKC/KEOPS complex that is required for the formation of a threonylcarbamoyl group on adenosine at position 37 (t(6)A37) in tRNAs that read codons beginning with adenine. The complex is probably involved in the transfer of the threonylcarbamoyl moiety of threonylcarbamoyl-AMP (TC-AMP) to the N6 group of A37. GON7 likely plays a supporting role to the catalytic subunit KAE1 in the complex. The EKC/KEOPS complex also promotes both telomere uncapping and telomere elongation. The complex is required for efficient recruitment of transcriptional coactivators.</text>
</comment>
<keyword evidence="10" id="KW-0010">Activator</keyword>
<keyword evidence="12" id="KW-0539">Nucleus</keyword>
<accession>A0A6G1G3J3</accession>
<keyword evidence="7" id="KW-0819">tRNA processing</keyword>
<dbReference type="GeneID" id="54421832"/>
<evidence type="ECO:0000256" key="4">
    <source>
        <dbReference type="ARBA" id="ARBA00011534"/>
    </source>
</evidence>
<evidence type="ECO:0000256" key="6">
    <source>
        <dbReference type="ARBA" id="ARBA00022454"/>
    </source>
</evidence>
<dbReference type="GO" id="GO:0008033">
    <property type="term" value="P:tRNA processing"/>
    <property type="evidence" value="ECO:0007669"/>
    <property type="project" value="UniProtKB-KW"/>
</dbReference>
<evidence type="ECO:0000256" key="1">
    <source>
        <dbReference type="ARBA" id="ARBA00004123"/>
    </source>
</evidence>
<dbReference type="InterPro" id="IPR014849">
    <property type="entry name" value="EKC/KEOPS_Gon7"/>
</dbReference>